<gene>
    <name evidence="2" type="ORF">A3A38_01380</name>
</gene>
<dbReference type="EMBL" id="MFLY01000003">
    <property type="protein sequence ID" value="OGG73325.1"/>
    <property type="molecule type" value="Genomic_DNA"/>
</dbReference>
<keyword evidence="1" id="KW-1133">Transmembrane helix</keyword>
<dbReference type="Proteomes" id="UP000177306">
    <property type="component" value="Unassembled WGS sequence"/>
</dbReference>
<sequence>MAGVLPGFFLTLAWAIFLGAMMLSIALGIILSFHWFRYARNQTVSLVAALIYGGGCLFILSMLLSAVLTLK</sequence>
<feature type="transmembrane region" description="Helical" evidence="1">
    <location>
        <begin position="12"/>
        <end position="36"/>
    </location>
</feature>
<keyword evidence="1" id="KW-0472">Membrane</keyword>
<protein>
    <submittedName>
        <fullName evidence="2">Uncharacterized protein</fullName>
    </submittedName>
</protein>
<evidence type="ECO:0000313" key="2">
    <source>
        <dbReference type="EMBL" id="OGG73325.1"/>
    </source>
</evidence>
<evidence type="ECO:0000256" key="1">
    <source>
        <dbReference type="SAM" id="Phobius"/>
    </source>
</evidence>
<reference evidence="2 3" key="1">
    <citation type="journal article" date="2016" name="Nat. Commun.">
        <title>Thousands of microbial genomes shed light on interconnected biogeochemical processes in an aquifer system.</title>
        <authorList>
            <person name="Anantharaman K."/>
            <person name="Brown C.T."/>
            <person name="Hug L.A."/>
            <person name="Sharon I."/>
            <person name="Castelle C.J."/>
            <person name="Probst A.J."/>
            <person name="Thomas B.C."/>
            <person name="Singh A."/>
            <person name="Wilkins M.J."/>
            <person name="Karaoz U."/>
            <person name="Brodie E.L."/>
            <person name="Williams K.H."/>
            <person name="Hubbard S.S."/>
            <person name="Banfield J.F."/>
        </authorList>
    </citation>
    <scope>NUCLEOTIDE SEQUENCE [LARGE SCALE GENOMIC DNA]</scope>
</reference>
<accession>A0A1F6EI53</accession>
<proteinExistence type="predicted"/>
<name>A0A1F6EI53_9BACT</name>
<evidence type="ECO:0000313" key="3">
    <source>
        <dbReference type="Proteomes" id="UP000177306"/>
    </source>
</evidence>
<dbReference type="AlphaFoldDB" id="A0A1F6EI53"/>
<keyword evidence="1" id="KW-0812">Transmembrane</keyword>
<organism evidence="2 3">
    <name type="scientific">Candidatus Kaiserbacteria bacterium RIFCSPLOWO2_01_FULL_53_17</name>
    <dbReference type="NCBI Taxonomy" id="1798511"/>
    <lineage>
        <taxon>Bacteria</taxon>
        <taxon>Candidatus Kaiseribacteriota</taxon>
    </lineage>
</organism>
<comment type="caution">
    <text evidence="2">The sequence shown here is derived from an EMBL/GenBank/DDBJ whole genome shotgun (WGS) entry which is preliminary data.</text>
</comment>
<feature type="transmembrane region" description="Helical" evidence="1">
    <location>
        <begin position="43"/>
        <end position="68"/>
    </location>
</feature>